<dbReference type="PRINTS" id="PR00469">
    <property type="entry name" value="PNDRDTASEII"/>
</dbReference>
<dbReference type="GO" id="GO:0008637">
    <property type="term" value="P:apoptotic mitochondrial changes"/>
    <property type="evidence" value="ECO:0007669"/>
    <property type="project" value="TreeGrafter"/>
</dbReference>
<sequence>MILQENWKLHQEAGGSRGPGTGQSRQPVLTAKIFVPKMGSRLSVDDSVCVVIVGGGFGGIAAASQLKVLEVPFVLIDMKEAFHHNVAALRASVESGFARKTFIPYAASFQDRFKQGKVISIDLEKQYVLLEDGEKLHFSHLILATGSDGPFPGKFNQLVSTEGAIQAYEDLVQEVQKAKHIVVVGGGSAGVEMAAEIKTDYPDKEVTLIHSRIALANVELQPSVRQSVKEILLKKGVQLILGQKVINLESLVMNCVQENMEIKLDKGTEIIADMVICCTGIKVNSFCYRNAFGVKLADDGALQVNKELQVEGYSNVYAIGDCANVNEPKMAYHAGLHAKIAVTNIINSLTNKPLKSYKPGSVTMLISMGRNDGAGQLGGCPLGGFVVKQLKSKDIFVGRKWKEMGQHMPS</sequence>
<evidence type="ECO:0000256" key="10">
    <source>
        <dbReference type="ARBA" id="ARBA00049236"/>
    </source>
</evidence>
<keyword evidence="15" id="KW-1185">Reference proteome</keyword>
<dbReference type="GO" id="GO:0050660">
    <property type="term" value="F:flavin adenine dinucleotide binding"/>
    <property type="evidence" value="ECO:0007669"/>
    <property type="project" value="TreeGrafter"/>
</dbReference>
<dbReference type="RefSeq" id="XP_030059282.1">
    <property type="nucleotide sequence ID" value="XM_030203422.1"/>
</dbReference>
<reference evidence="16" key="1">
    <citation type="submission" date="2025-08" db="UniProtKB">
        <authorList>
            <consortium name="RefSeq"/>
        </authorList>
    </citation>
    <scope>IDENTIFICATION</scope>
</reference>
<dbReference type="PANTHER" id="PTHR43735">
    <property type="entry name" value="APOPTOSIS-INDUCING FACTOR 1"/>
    <property type="match status" value="1"/>
</dbReference>
<comment type="cofactor">
    <cofactor evidence="5">
        <name>6-hydroxy-FAD</name>
        <dbReference type="ChEBI" id="CHEBI:60470"/>
    </cofactor>
</comment>
<evidence type="ECO:0000313" key="16">
    <source>
        <dbReference type="RefSeq" id="XP_030059282.1"/>
    </source>
</evidence>
<evidence type="ECO:0000256" key="11">
    <source>
        <dbReference type="ARBA" id="ARBA00049275"/>
    </source>
</evidence>
<dbReference type="GO" id="GO:0005739">
    <property type="term" value="C:mitochondrion"/>
    <property type="evidence" value="ECO:0007669"/>
    <property type="project" value="TreeGrafter"/>
</dbReference>
<evidence type="ECO:0000256" key="5">
    <source>
        <dbReference type="ARBA" id="ARBA00037027"/>
    </source>
</evidence>
<dbReference type="GO" id="GO:0043065">
    <property type="term" value="P:positive regulation of apoptotic process"/>
    <property type="evidence" value="ECO:0007669"/>
    <property type="project" value="TreeGrafter"/>
</dbReference>
<comment type="catalytic activity">
    <reaction evidence="11">
        <text>phylloquinone + NADH + H(+) = phylloquinol + NAD(+)</text>
        <dbReference type="Rhea" id="RHEA:74075"/>
        <dbReference type="ChEBI" id="CHEBI:15378"/>
        <dbReference type="ChEBI" id="CHEBI:18067"/>
        <dbReference type="ChEBI" id="CHEBI:28433"/>
        <dbReference type="ChEBI" id="CHEBI:57540"/>
        <dbReference type="ChEBI" id="CHEBI:57945"/>
    </reaction>
    <physiologicalReaction direction="left-to-right" evidence="11">
        <dbReference type="Rhea" id="RHEA:74076"/>
    </physiologicalReaction>
</comment>
<evidence type="ECO:0000256" key="1">
    <source>
        <dbReference type="ARBA" id="ARBA00006442"/>
    </source>
</evidence>
<keyword evidence="2" id="KW-0285">Flavoprotein</keyword>
<comment type="function">
    <text evidence="13">Putative FAD-dependent oxidoreductase.</text>
</comment>
<dbReference type="GeneID" id="115470348"/>
<dbReference type="GO" id="GO:0004174">
    <property type="term" value="F:electron-transferring-flavoprotein dehydrogenase activity"/>
    <property type="evidence" value="ECO:0007669"/>
    <property type="project" value="TreeGrafter"/>
</dbReference>
<dbReference type="FunFam" id="3.50.50.100:FF:000006">
    <property type="entry name" value="apoptosis-inducing factor 2"/>
    <property type="match status" value="1"/>
</dbReference>
<evidence type="ECO:0000256" key="12">
    <source>
        <dbReference type="ARBA" id="ARBA00049479"/>
    </source>
</evidence>
<feature type="domain" description="FAD/NAD(P)-binding" evidence="14">
    <location>
        <begin position="50"/>
        <end position="335"/>
    </location>
</feature>
<evidence type="ECO:0000256" key="9">
    <source>
        <dbReference type="ARBA" id="ARBA00048412"/>
    </source>
</evidence>
<organism evidence="15 16">
    <name type="scientific">Microcaecilia unicolor</name>
    <dbReference type="NCBI Taxonomy" id="1415580"/>
    <lineage>
        <taxon>Eukaryota</taxon>
        <taxon>Metazoa</taxon>
        <taxon>Chordata</taxon>
        <taxon>Craniata</taxon>
        <taxon>Vertebrata</taxon>
        <taxon>Euteleostomi</taxon>
        <taxon>Amphibia</taxon>
        <taxon>Gymnophiona</taxon>
        <taxon>Siphonopidae</taxon>
        <taxon>Microcaecilia</taxon>
    </lineage>
</organism>
<comment type="catalytic activity">
    <reaction evidence="10">
        <text>ubiquinone-10 + NADH + H(+) = ubiquinol-10 + NAD(+)</text>
        <dbReference type="Rhea" id="RHEA:61984"/>
        <dbReference type="ChEBI" id="CHEBI:15378"/>
        <dbReference type="ChEBI" id="CHEBI:46245"/>
        <dbReference type="ChEBI" id="CHEBI:57540"/>
        <dbReference type="ChEBI" id="CHEBI:57945"/>
        <dbReference type="ChEBI" id="CHEBI:64183"/>
    </reaction>
    <physiologicalReaction direction="left-to-right" evidence="10">
        <dbReference type="Rhea" id="RHEA:61985"/>
    </physiologicalReaction>
</comment>
<evidence type="ECO:0000256" key="13">
    <source>
        <dbReference type="ARBA" id="ARBA00057036"/>
    </source>
</evidence>
<evidence type="ECO:0000259" key="14">
    <source>
        <dbReference type="Pfam" id="PF07992"/>
    </source>
</evidence>
<evidence type="ECO:0000256" key="4">
    <source>
        <dbReference type="ARBA" id="ARBA00023002"/>
    </source>
</evidence>
<comment type="catalytic activity">
    <reaction evidence="9">
        <text>menadione + NADH + H(+) = menadiol + NAD(+)</text>
        <dbReference type="Rhea" id="RHEA:69695"/>
        <dbReference type="ChEBI" id="CHEBI:6746"/>
        <dbReference type="ChEBI" id="CHEBI:15378"/>
        <dbReference type="ChEBI" id="CHEBI:28869"/>
        <dbReference type="ChEBI" id="CHEBI:57540"/>
        <dbReference type="ChEBI" id="CHEBI:57945"/>
    </reaction>
    <physiologicalReaction direction="left-to-right" evidence="9">
        <dbReference type="Rhea" id="RHEA:69696"/>
    </physiologicalReaction>
</comment>
<gene>
    <name evidence="16" type="primary">AIFM2</name>
</gene>
<evidence type="ECO:0000256" key="6">
    <source>
        <dbReference type="ARBA" id="ARBA00040253"/>
    </source>
</evidence>
<keyword evidence="3" id="KW-0274">FAD</keyword>
<comment type="similarity">
    <text evidence="1">Belongs to the FAD-dependent oxidoreductase family.</text>
</comment>
<keyword evidence="4" id="KW-0560">Oxidoreductase</keyword>
<dbReference type="PANTHER" id="PTHR43735:SF3">
    <property type="entry name" value="FERROPTOSIS SUPPRESSOR PROTEIN 1"/>
    <property type="match status" value="1"/>
</dbReference>
<dbReference type="Proteomes" id="UP000515156">
    <property type="component" value="Chromosome 5"/>
</dbReference>
<dbReference type="OrthoDB" id="3244603at2759"/>
<dbReference type="KEGG" id="muo:115470348"/>
<evidence type="ECO:0000256" key="2">
    <source>
        <dbReference type="ARBA" id="ARBA00022630"/>
    </source>
</evidence>
<dbReference type="Gene3D" id="3.50.50.100">
    <property type="match status" value="1"/>
</dbReference>
<evidence type="ECO:0000256" key="8">
    <source>
        <dbReference type="ARBA" id="ARBA00042318"/>
    </source>
</evidence>
<dbReference type="InterPro" id="IPR036188">
    <property type="entry name" value="FAD/NAD-bd_sf"/>
</dbReference>
<evidence type="ECO:0000256" key="7">
    <source>
        <dbReference type="ARBA" id="ARBA00041541"/>
    </source>
</evidence>
<proteinExistence type="inferred from homology"/>
<dbReference type="CTD" id="84883"/>
<accession>A0A6P7XUZ8</accession>
<dbReference type="Pfam" id="PF07992">
    <property type="entry name" value="Pyr_redox_2"/>
    <property type="match status" value="1"/>
</dbReference>
<protein>
    <recommendedName>
        <fullName evidence="6">Ferroptosis suppressor protein 1</fullName>
    </recommendedName>
    <alternativeName>
        <fullName evidence="7">Apoptosis-inducing factor homologous mitochondrion-associated inducer of death</fullName>
    </alternativeName>
    <alternativeName>
        <fullName evidence="8">p53-responsive gene 3 protein</fullName>
    </alternativeName>
</protein>
<dbReference type="InParanoid" id="A0A6P7XUZ8"/>
<name>A0A6P7XUZ8_9AMPH</name>
<dbReference type="PRINTS" id="PR00368">
    <property type="entry name" value="FADPNR"/>
</dbReference>
<comment type="catalytic activity">
    <reaction evidence="12">
        <text>menaquinone-4 + NADH + H(+) = menaquinol-4 + NAD(+)</text>
        <dbReference type="Rhea" id="RHEA:74079"/>
        <dbReference type="ChEBI" id="CHEBI:15378"/>
        <dbReference type="ChEBI" id="CHEBI:57540"/>
        <dbReference type="ChEBI" id="CHEBI:57945"/>
        <dbReference type="ChEBI" id="CHEBI:78277"/>
        <dbReference type="ChEBI" id="CHEBI:193091"/>
    </reaction>
    <physiologicalReaction direction="left-to-right" evidence="12">
        <dbReference type="Rhea" id="RHEA:74080"/>
    </physiologicalReaction>
</comment>
<evidence type="ECO:0000256" key="3">
    <source>
        <dbReference type="ARBA" id="ARBA00022827"/>
    </source>
</evidence>
<dbReference type="SUPFAM" id="SSF51905">
    <property type="entry name" value="FAD/NAD(P)-binding domain"/>
    <property type="match status" value="1"/>
</dbReference>
<dbReference type="AlphaFoldDB" id="A0A6P7XUZ8"/>
<dbReference type="FunCoup" id="A0A6P7XUZ8">
    <property type="interactions" value="625"/>
</dbReference>
<evidence type="ECO:0000313" key="15">
    <source>
        <dbReference type="Proteomes" id="UP000515156"/>
    </source>
</evidence>
<dbReference type="InterPro" id="IPR023753">
    <property type="entry name" value="FAD/NAD-binding_dom"/>
</dbReference>